<feature type="compositionally biased region" description="Basic residues" evidence="1">
    <location>
        <begin position="807"/>
        <end position="818"/>
    </location>
</feature>
<gene>
    <name evidence="3" type="ORF">PVT01_130021600</name>
    <name evidence="2" type="ORF">PVW1_130023200</name>
</gene>
<feature type="compositionally biased region" description="Basic and acidic residues" evidence="1">
    <location>
        <begin position="656"/>
        <end position="666"/>
    </location>
</feature>
<dbReference type="VEuPathDB" id="PlasmoDB:PVW1_130023200"/>
<accession>A0A1G4H342</accession>
<dbReference type="EMBL" id="LT615251">
    <property type="protein sequence ID" value="SCO69274.1"/>
    <property type="molecule type" value="Genomic_DNA"/>
</dbReference>
<evidence type="ECO:0000256" key="1">
    <source>
        <dbReference type="SAM" id="MobiDB-lite"/>
    </source>
</evidence>
<dbReference type="eggNOG" id="ENOG502QXAS">
    <property type="taxonomic scope" value="Eukaryota"/>
</dbReference>
<feature type="region of interest" description="Disordered" evidence="1">
    <location>
        <begin position="14"/>
        <end position="59"/>
    </location>
</feature>
<feature type="region of interest" description="Disordered" evidence="1">
    <location>
        <begin position="751"/>
        <end position="842"/>
    </location>
</feature>
<dbReference type="VEuPathDB" id="PlasmoDB:PVPAM_130031800"/>
<feature type="region of interest" description="Disordered" evidence="1">
    <location>
        <begin position="611"/>
        <end position="630"/>
    </location>
</feature>
<feature type="region of interest" description="Disordered" evidence="1">
    <location>
        <begin position="346"/>
        <end position="388"/>
    </location>
</feature>
<dbReference type="EMBL" id="CAJZCX010000006">
    <property type="protein sequence ID" value="CAG9475676.1"/>
    <property type="molecule type" value="Genomic_DNA"/>
</dbReference>
<feature type="compositionally biased region" description="Gly residues" evidence="1">
    <location>
        <begin position="346"/>
        <end position="358"/>
    </location>
</feature>
<evidence type="ECO:0000313" key="2">
    <source>
        <dbReference type="EMBL" id="CAG9475676.1"/>
    </source>
</evidence>
<reference evidence="3 4" key="1">
    <citation type="submission" date="2016-07" db="EMBL/GenBank/DDBJ databases">
        <authorList>
            <consortium name="Pathogen Informatics"/>
        </authorList>
    </citation>
    <scope>NUCLEOTIDE SEQUENCE [LARGE SCALE GENOMIC DNA]</scope>
    <source>
        <strain evidence="2">PvW1</strain>
    </source>
</reference>
<proteinExistence type="predicted"/>
<dbReference type="VEuPathDB" id="PlasmoDB:PVP01_1316300"/>
<sequence length="1127" mass="128009">MNESKKLDIIRSMLHTLLGDPEKERKDDDDVGEEEEGEGAPDGNNNPHHFAPRGDHRNVCNATEKEKKEKKNLKKKYVEKSKKVISFYRKYMNKSEQKELEKYANLYDIVLNNSFEQTERDSIDTYMYCNVFPMLKKTFDAFVIYVAKLNEHKNDESYKQVIKNFDPIALFSQYIIRLTDEDFSQSDKDDTLFEEELSGGFSAGGSFQKKGTLQLDKLIHDECFVTTGEVSTDGKKKDAEMTQVEKEINDFYSNYDLVAEENKLKRTQKRREILKSIYSKKNVLSAEEIALYNAYYEERIKVRGKKVLAGRRDSSLSLNFAATNSFGNVDAAPSAFNITLELEGPRGGGSGDINGGRSGDANEGRSGNAKPQKRPKEDPPGDDLPNVEDENLDELIKQLERRESSYFEKRVHFVLDKWVREEEGRRLIINQKDKIKPIFEEFKKKNYTITDKDIIPLLFFIDKKLFLNYTLVHQYNFNNFHYVFYLHSSFYCSDTNSITFEEVWSFLVSNLPLNFHLYKEDILLGLEKFYRKKKMIRNFQFTITFVRNFLLFLLMDMFLFLSPFAKRELRRQQVGPVGGSVLLGGSGLLGGLSLARNFYLHMDSLSPFYSSSEGSSEGPSSGAFSSTGESSPVEALRSACAPPSMHRHSTTQAVHSGDDPPEKDASQKTLTPFAHNEDGQMGPKHRECKPPTLHPEGCVKRNLLLHLLMLLWGINVKMDGLHEEVLISDELSTDMEGEAGEAIGAVDVVDADGQAPSTPSAAYQDAPAPEGGGKPLHRQTHQQISPRRKKDAHKCTCKSDGEMAKKGATHKSAKRVPPQKRSLSTDGGNKQYSSKKTTSVEDAIRKKKKINEEELKEEKNRKEKKRTHDMYTLRKKYKKKNYKKKLAILVHSIVKNIKPREKNYYNKLLEMLNGGAQKQVFWDLFLFPLEGYDQFTTEYNIGWALDGVDGTTAMSTGGHSTFRESASGGGNDNHLGDSLHGDHSFRSTDSFASPCGRHTLKGAGEADPSKMPFFPEDEIFPQVENFIQTYIKKGRKKRSSDGDPKMGEATMGDVTMEDATVEEVKSSASSKKSCSSSIRLLCSFRLYKKKFLNKFTTEHIYLLLLFVCYVNKTMDSFFLRRAGTKGK</sequence>
<feature type="compositionally biased region" description="Basic and acidic residues" evidence="1">
    <location>
        <begin position="793"/>
        <end position="805"/>
    </location>
</feature>
<protein>
    <submittedName>
        <fullName evidence="2">(malaria parasite P. vivax) hypothetical protein</fullName>
    </submittedName>
</protein>
<feature type="compositionally biased region" description="Acidic residues" evidence="1">
    <location>
        <begin position="29"/>
        <end position="39"/>
    </location>
</feature>
<dbReference type="VEuPathDB" id="PlasmoDB:PVX_084875"/>
<organism evidence="3 4">
    <name type="scientific">Plasmodium vivax</name>
    <name type="common">malaria parasite P. vivax</name>
    <dbReference type="NCBI Taxonomy" id="5855"/>
    <lineage>
        <taxon>Eukaryota</taxon>
        <taxon>Sar</taxon>
        <taxon>Alveolata</taxon>
        <taxon>Apicomplexa</taxon>
        <taxon>Aconoidasida</taxon>
        <taxon>Haemosporida</taxon>
        <taxon>Plasmodiidae</taxon>
        <taxon>Plasmodium</taxon>
        <taxon>Plasmodium (Plasmodium)</taxon>
    </lineage>
</organism>
<dbReference type="AlphaFoldDB" id="A0A1G4H342"/>
<name>A0A1G4H342_PLAVI</name>
<evidence type="ECO:0000313" key="3">
    <source>
        <dbReference type="EMBL" id="SCO69274.1"/>
    </source>
</evidence>
<evidence type="ECO:0000313" key="4">
    <source>
        <dbReference type="Proteomes" id="UP000196402"/>
    </source>
</evidence>
<dbReference type="Proteomes" id="UP000196402">
    <property type="component" value="Chromosome 13"/>
</dbReference>
<dbReference type="Proteomes" id="UP000779233">
    <property type="component" value="Unassembled WGS sequence"/>
</dbReference>
<feature type="compositionally biased region" description="Basic residues" evidence="1">
    <location>
        <begin position="775"/>
        <end position="792"/>
    </location>
</feature>
<feature type="region of interest" description="Disordered" evidence="1">
    <location>
        <begin position="635"/>
        <end position="667"/>
    </location>
</feature>
<feature type="compositionally biased region" description="Polar residues" evidence="1">
    <location>
        <begin position="821"/>
        <end position="837"/>
    </location>
</feature>